<protein>
    <submittedName>
        <fullName evidence="4">SUMF1/EgtB/PvdO family nonheme iron enzyme</fullName>
    </submittedName>
</protein>
<keyword evidence="2" id="KW-0732">Signal</keyword>
<dbReference type="InterPro" id="IPR042095">
    <property type="entry name" value="SUMF_sf"/>
</dbReference>
<dbReference type="SUPFAM" id="SSF56436">
    <property type="entry name" value="C-type lectin-like"/>
    <property type="match status" value="1"/>
</dbReference>
<dbReference type="InterPro" id="IPR051043">
    <property type="entry name" value="Sulfatase_Mod_Factor_Kinase"/>
</dbReference>
<geneLocation type="plasmid" evidence="4">
    <name>unnamed2</name>
</geneLocation>
<feature type="signal peptide" evidence="2">
    <location>
        <begin position="1"/>
        <end position="24"/>
    </location>
</feature>
<accession>A0AAU8AQZ7</accession>
<dbReference type="InterPro" id="IPR016187">
    <property type="entry name" value="CTDL_fold"/>
</dbReference>
<keyword evidence="4" id="KW-0614">Plasmid</keyword>
<dbReference type="GO" id="GO:0120147">
    <property type="term" value="F:formylglycine-generating oxidase activity"/>
    <property type="evidence" value="ECO:0007669"/>
    <property type="project" value="TreeGrafter"/>
</dbReference>
<dbReference type="Pfam" id="PF03781">
    <property type="entry name" value="FGE-sulfatase"/>
    <property type="match status" value="1"/>
</dbReference>
<gene>
    <name evidence="4" type="ORF">PVT71_24770</name>
</gene>
<evidence type="ECO:0000259" key="3">
    <source>
        <dbReference type="Pfam" id="PF03781"/>
    </source>
</evidence>
<evidence type="ECO:0000313" key="4">
    <source>
        <dbReference type="EMBL" id="XCC97281.1"/>
    </source>
</evidence>
<dbReference type="RefSeq" id="WP_353476171.1">
    <property type="nucleotide sequence ID" value="NZ_CP123387.1"/>
</dbReference>
<feature type="coiled-coil region" evidence="1">
    <location>
        <begin position="464"/>
        <end position="491"/>
    </location>
</feature>
<dbReference type="PANTHER" id="PTHR23150:SF19">
    <property type="entry name" value="FORMYLGLYCINE-GENERATING ENZYME"/>
    <property type="match status" value="1"/>
</dbReference>
<evidence type="ECO:0000256" key="1">
    <source>
        <dbReference type="SAM" id="Coils"/>
    </source>
</evidence>
<sequence length="645" mass="68981">MTDRLMPLVALVLALAIAPLPARAAASPVSDDCQIDDPAAWSMARTALIAAGEKDLSRIPCPEPAAPGTLPVELSLPMPCGRAMLFRRVDVPARSGLDQVNGRFGQVIDIDAETPQSVLSNSPWNAPVSGSFPLDEGGNPLGSDELTEMVARGYYLAKYELTVPQWLAFDMGLLSAQPAEALASDAAACAGYNAALSEMNLRQIEAKGGLSWFDATDFGRAYNSWLLALDRARLSASEQPFLPWNQGATGYLRLPTEAEWEFAARGGSAFATSQARGLRLYPVAGADGQPPRDPALDEVCASPPRSDTPKLGAVGTRLPNLLGLYDMLCNAEEIVFDLFRPTRPDGLGGQVGGVITKGGSSLVVRESNTIGRRSEGAALFTLQGEGRNPAMGARMAIAAPVFVGRRDQGAAPVEGMANSAQEAELMAARQAMLEGGVFATGDTTSLTEELGRLRKELSNGALSRDELQRQTDALQVELDRMNVALSEKEREAVRFSIRSGIVTGNLIDRIGRNIGIALYQRARLSREAAEAKLPAADRESQDTRILTLLAANEQRIADAYDLYLQVQSDLASRPAALVDAALADVRAAFAADDARTLSGSLDLLNAHLADLRRQRGQITQGLRDAWLLALDATRAERLATYPDYP</sequence>
<evidence type="ECO:0000256" key="2">
    <source>
        <dbReference type="SAM" id="SignalP"/>
    </source>
</evidence>
<dbReference type="InterPro" id="IPR005532">
    <property type="entry name" value="SUMF_dom"/>
</dbReference>
<feature type="chain" id="PRO_5043616573" evidence="2">
    <location>
        <begin position="25"/>
        <end position="645"/>
    </location>
</feature>
<proteinExistence type="predicted"/>
<dbReference type="Gene3D" id="3.90.1580.10">
    <property type="entry name" value="paralog of FGE (formylglycine-generating enzyme)"/>
    <property type="match status" value="1"/>
</dbReference>
<feature type="domain" description="Sulfatase-modifying factor enzyme-like" evidence="3">
    <location>
        <begin position="149"/>
        <end position="396"/>
    </location>
</feature>
<reference evidence="4" key="1">
    <citation type="submission" date="2023-02" db="EMBL/GenBank/DDBJ databases">
        <title>Description and genomic characterization of Salipiger bruguierae sp. nov., isolated from the sediment of mangrove plant Bruguiera sexangula.</title>
        <authorList>
            <person name="Long M."/>
        </authorList>
    </citation>
    <scope>NUCLEOTIDE SEQUENCE</scope>
    <source>
        <strain evidence="4">H15</strain>
        <plasmid evidence="4">unnamed2</plasmid>
    </source>
</reference>
<dbReference type="PANTHER" id="PTHR23150">
    <property type="entry name" value="SULFATASE MODIFYING FACTOR 1, 2"/>
    <property type="match status" value="1"/>
</dbReference>
<name>A0AAU8AQZ7_9RHOB</name>
<keyword evidence="1" id="KW-0175">Coiled coil</keyword>
<organism evidence="4">
    <name type="scientific">Alloyangia sp. H15</name>
    <dbReference type="NCBI Taxonomy" id="3029062"/>
    <lineage>
        <taxon>Bacteria</taxon>
        <taxon>Pseudomonadati</taxon>
        <taxon>Pseudomonadota</taxon>
        <taxon>Alphaproteobacteria</taxon>
        <taxon>Rhodobacterales</taxon>
        <taxon>Roseobacteraceae</taxon>
        <taxon>Alloyangia</taxon>
    </lineage>
</organism>
<dbReference type="AlphaFoldDB" id="A0AAU8AQZ7"/>
<dbReference type="EMBL" id="CP123387">
    <property type="protein sequence ID" value="XCC97281.1"/>
    <property type="molecule type" value="Genomic_DNA"/>
</dbReference>